<dbReference type="RefSeq" id="WP_201103517.1">
    <property type="nucleotide sequence ID" value="NZ_CP067977.1"/>
</dbReference>
<evidence type="ECO:0000256" key="1">
    <source>
        <dbReference type="SAM" id="SignalP"/>
    </source>
</evidence>
<keyword evidence="3" id="KW-1185">Reference proteome</keyword>
<feature type="chain" id="PRO_5046130257" evidence="1">
    <location>
        <begin position="30"/>
        <end position="168"/>
    </location>
</feature>
<keyword evidence="1" id="KW-0732">Signal</keyword>
<sequence>MRRTVLTAAIAPLGLAVILATAAQSPALAQTVTVAIGGELQDKVQELGEREVRDQADRLGEVVTRVLAREGSLEGARVELVLTDLKPNRPTFQQLGDTPGLDGIRSISIGGAAIEGEILLADGTRQPVRYDWYSSSLEEVRGFGTWQDADRAFSRFANNLVAGRYVSR</sequence>
<evidence type="ECO:0000313" key="3">
    <source>
        <dbReference type="Proteomes" id="UP000595448"/>
    </source>
</evidence>
<accession>A0ABX7BNN7</accession>
<organism evidence="2 3">
    <name type="scientific">Brevundimonas vitisensis</name>
    <dbReference type="NCBI Taxonomy" id="2800818"/>
    <lineage>
        <taxon>Bacteria</taxon>
        <taxon>Pseudomonadati</taxon>
        <taxon>Pseudomonadota</taxon>
        <taxon>Alphaproteobacteria</taxon>
        <taxon>Caulobacterales</taxon>
        <taxon>Caulobacteraceae</taxon>
        <taxon>Brevundimonas</taxon>
    </lineage>
</organism>
<evidence type="ECO:0000313" key="2">
    <source>
        <dbReference type="EMBL" id="QQQ19166.1"/>
    </source>
</evidence>
<proteinExistence type="predicted"/>
<reference evidence="2 3" key="1">
    <citation type="submission" date="2021-01" db="EMBL/GenBank/DDBJ databases">
        <title>Brevundimonas vitis sp. nov., an bacterium isolated from grape (Vitis vinifera).</title>
        <authorList>
            <person name="Jiang L."/>
            <person name="Lee J."/>
        </authorList>
    </citation>
    <scope>NUCLEOTIDE SEQUENCE [LARGE SCALE GENOMIC DNA]</scope>
    <source>
        <strain evidence="2 3">GRTSA-9</strain>
    </source>
</reference>
<dbReference type="Proteomes" id="UP000595448">
    <property type="component" value="Chromosome"/>
</dbReference>
<feature type="signal peptide" evidence="1">
    <location>
        <begin position="1"/>
        <end position="29"/>
    </location>
</feature>
<name>A0ABX7BNN7_9CAUL</name>
<gene>
    <name evidence="2" type="ORF">JIP62_03330</name>
</gene>
<dbReference type="EMBL" id="CP067977">
    <property type="protein sequence ID" value="QQQ19166.1"/>
    <property type="molecule type" value="Genomic_DNA"/>
</dbReference>
<protein>
    <submittedName>
        <fullName evidence="2">Uncharacterized protein</fullName>
    </submittedName>
</protein>